<feature type="region of interest" description="Disordered" evidence="2">
    <location>
        <begin position="101"/>
        <end position="132"/>
    </location>
</feature>
<dbReference type="AlphaFoldDB" id="A0A0K6IUW0"/>
<dbReference type="PROSITE" id="PS50889">
    <property type="entry name" value="S4"/>
    <property type="match status" value="1"/>
</dbReference>
<dbReference type="CDD" id="cd00165">
    <property type="entry name" value="S4"/>
    <property type="match status" value="1"/>
</dbReference>
<dbReference type="Proteomes" id="UP000182108">
    <property type="component" value="Unassembled WGS sequence"/>
</dbReference>
<keyword evidence="1" id="KW-0694">RNA-binding</keyword>
<reference evidence="5" key="1">
    <citation type="submission" date="2015-08" db="EMBL/GenBank/DDBJ databases">
        <authorList>
            <person name="Babu N.S."/>
            <person name="Beckwith C.J."/>
            <person name="Beseler K.G."/>
            <person name="Brison A."/>
            <person name="Carone J.V."/>
            <person name="Caskin T.P."/>
            <person name="Diamond M."/>
            <person name="Durham M.E."/>
            <person name="Foxe J.M."/>
            <person name="Go M."/>
            <person name="Henderson B.A."/>
            <person name="Jones I.B."/>
            <person name="McGettigan J.A."/>
            <person name="Micheletti S.J."/>
            <person name="Nasrallah M.E."/>
            <person name="Ortiz D."/>
            <person name="Piller C.R."/>
            <person name="Privatt S.R."/>
            <person name="Schneider S.L."/>
            <person name="Sharp S."/>
            <person name="Smith T.C."/>
            <person name="Stanton J.D."/>
            <person name="Ullery H.E."/>
            <person name="Wilson R.J."/>
            <person name="Serrano M.G."/>
            <person name="Buck G."/>
            <person name="Lee V."/>
            <person name="Wang Y."/>
            <person name="Carvalho R."/>
            <person name="Voegtly L."/>
            <person name="Shi R."/>
            <person name="Duckworth R."/>
            <person name="Johnson A."/>
            <person name="Loviza R."/>
            <person name="Walstead R."/>
            <person name="Shah Z."/>
            <person name="Kiflezghi M."/>
            <person name="Wade K."/>
            <person name="Ball S.L."/>
            <person name="Bradley K.W."/>
            <person name="Asai D.J."/>
            <person name="Bowman C.A."/>
            <person name="Russell D.A."/>
            <person name="Pope W.H."/>
            <person name="Jacobs-Sera D."/>
            <person name="Hendrix R.W."/>
            <person name="Hatfull G.F."/>
        </authorList>
    </citation>
    <scope>NUCLEOTIDE SEQUENCE [LARGE SCALE GENOMIC DNA]</scope>
    <source>
        <strain evidence="5">JCM 19170</strain>
    </source>
</reference>
<evidence type="ECO:0000313" key="4">
    <source>
        <dbReference type="EMBL" id="CUB07087.1"/>
    </source>
</evidence>
<dbReference type="OrthoDB" id="9797176at2"/>
<feature type="domain" description="RNA-binding S4" evidence="3">
    <location>
        <begin position="14"/>
        <end position="75"/>
    </location>
</feature>
<keyword evidence="4" id="KW-0346">Stress response</keyword>
<dbReference type="RefSeq" id="WP_055423385.1">
    <property type="nucleotide sequence ID" value="NZ_CYHH01000004.1"/>
</dbReference>
<dbReference type="SUPFAM" id="SSF55174">
    <property type="entry name" value="Alpha-L RNA-binding motif"/>
    <property type="match status" value="1"/>
</dbReference>
<accession>A0A0K6IUW0</accession>
<keyword evidence="5" id="KW-1185">Reference proteome</keyword>
<dbReference type="InterPro" id="IPR002942">
    <property type="entry name" value="S4_RNA-bd"/>
</dbReference>
<protein>
    <submittedName>
        <fullName evidence="4">Ribosomal 50S subunit-recycling heat shock protein, contains S4 domain</fullName>
    </submittedName>
</protein>
<dbReference type="EMBL" id="CYHH01000004">
    <property type="protein sequence ID" value="CUB07087.1"/>
    <property type="molecule type" value="Genomic_DNA"/>
</dbReference>
<dbReference type="GO" id="GO:0003723">
    <property type="term" value="F:RNA binding"/>
    <property type="evidence" value="ECO:0007669"/>
    <property type="project" value="UniProtKB-KW"/>
</dbReference>
<evidence type="ECO:0000259" key="3">
    <source>
        <dbReference type="SMART" id="SM00363"/>
    </source>
</evidence>
<evidence type="ECO:0000313" key="5">
    <source>
        <dbReference type="Proteomes" id="UP000182108"/>
    </source>
</evidence>
<evidence type="ECO:0000256" key="1">
    <source>
        <dbReference type="PROSITE-ProRule" id="PRU00182"/>
    </source>
</evidence>
<dbReference type="Gene3D" id="3.10.290.10">
    <property type="entry name" value="RNA-binding S4 domain"/>
    <property type="match status" value="1"/>
</dbReference>
<dbReference type="Pfam" id="PF01479">
    <property type="entry name" value="S4"/>
    <property type="match status" value="1"/>
</dbReference>
<organism evidence="4 5">
    <name type="scientific">Tepidiphilus thermophilus</name>
    <dbReference type="NCBI Taxonomy" id="876478"/>
    <lineage>
        <taxon>Bacteria</taxon>
        <taxon>Pseudomonadati</taxon>
        <taxon>Pseudomonadota</taxon>
        <taxon>Hydrogenophilia</taxon>
        <taxon>Hydrogenophilales</taxon>
        <taxon>Hydrogenophilaceae</taxon>
        <taxon>Tepidiphilus</taxon>
    </lineage>
</organism>
<proteinExistence type="predicted"/>
<feature type="compositionally biased region" description="Basic and acidic residues" evidence="2">
    <location>
        <begin position="101"/>
        <end position="124"/>
    </location>
</feature>
<evidence type="ECO:0000256" key="2">
    <source>
        <dbReference type="SAM" id="MobiDB-lite"/>
    </source>
</evidence>
<name>A0A0K6IUW0_9PROT</name>
<gene>
    <name evidence="4" type="ORF">Ga0061068_104201</name>
</gene>
<dbReference type="SMART" id="SM00363">
    <property type="entry name" value="S4"/>
    <property type="match status" value="1"/>
</dbReference>
<sequence length="132" mass="14856">MSKRETAGGAGERVRLDKWLWAARFFKTRTLAQEAIEGGHVKVQGARAKPSHEVKPGERLTITIGEYVWEITVKALSARRGPASEARLLYEEDPASLARRQEAVARKRERREPRVRGDAVDRAKLRALKRGG</sequence>
<dbReference type="InterPro" id="IPR036986">
    <property type="entry name" value="S4_RNA-bd_sf"/>
</dbReference>